<dbReference type="EMBL" id="BMAO01008902">
    <property type="protein sequence ID" value="GFR27310.1"/>
    <property type="molecule type" value="Genomic_DNA"/>
</dbReference>
<organism evidence="1 2">
    <name type="scientific">Trichonephila clavata</name>
    <name type="common">Joro spider</name>
    <name type="synonym">Nephila clavata</name>
    <dbReference type="NCBI Taxonomy" id="2740835"/>
    <lineage>
        <taxon>Eukaryota</taxon>
        <taxon>Metazoa</taxon>
        <taxon>Ecdysozoa</taxon>
        <taxon>Arthropoda</taxon>
        <taxon>Chelicerata</taxon>
        <taxon>Arachnida</taxon>
        <taxon>Araneae</taxon>
        <taxon>Araneomorphae</taxon>
        <taxon>Entelegynae</taxon>
        <taxon>Araneoidea</taxon>
        <taxon>Nephilidae</taxon>
        <taxon>Trichonephila</taxon>
    </lineage>
</organism>
<gene>
    <name evidence="1" type="ORF">TNCT_688201</name>
</gene>
<keyword evidence="2" id="KW-1185">Reference proteome</keyword>
<comment type="caution">
    <text evidence="1">The sequence shown here is derived from an EMBL/GenBank/DDBJ whole genome shotgun (WGS) entry which is preliminary data.</text>
</comment>
<accession>A0A8X6LZ50</accession>
<evidence type="ECO:0000313" key="1">
    <source>
        <dbReference type="EMBL" id="GFR27310.1"/>
    </source>
</evidence>
<name>A0A8X6LZ50_TRICU</name>
<proteinExistence type="predicted"/>
<sequence>MPRRIGGKDGGLLPFSLFLHGRSCFVLALFHSSDAAALSAKEGVRVVSRPGQKLCSVFFSISSAGVLFHGRLLVRISVLRKLRSVGCIHYPFKSKEM</sequence>
<evidence type="ECO:0000313" key="2">
    <source>
        <dbReference type="Proteomes" id="UP000887116"/>
    </source>
</evidence>
<dbReference type="Proteomes" id="UP000887116">
    <property type="component" value="Unassembled WGS sequence"/>
</dbReference>
<reference evidence="1" key="1">
    <citation type="submission" date="2020-07" db="EMBL/GenBank/DDBJ databases">
        <title>Multicomponent nature underlies the extraordinary mechanical properties of spider dragline silk.</title>
        <authorList>
            <person name="Kono N."/>
            <person name="Nakamura H."/>
            <person name="Mori M."/>
            <person name="Yoshida Y."/>
            <person name="Ohtoshi R."/>
            <person name="Malay A.D."/>
            <person name="Moran D.A.P."/>
            <person name="Tomita M."/>
            <person name="Numata K."/>
            <person name="Arakawa K."/>
        </authorList>
    </citation>
    <scope>NUCLEOTIDE SEQUENCE</scope>
</reference>
<dbReference type="AlphaFoldDB" id="A0A8X6LZ50"/>
<protein>
    <submittedName>
        <fullName evidence="1">Uncharacterized protein</fullName>
    </submittedName>
</protein>